<comment type="caution">
    <text evidence="2">The sequence shown here is derived from an EMBL/GenBank/DDBJ whole genome shotgun (WGS) entry which is preliminary data.</text>
</comment>
<dbReference type="Proteomes" id="UP001107961">
    <property type="component" value="Unassembled WGS sequence"/>
</dbReference>
<evidence type="ECO:0000313" key="2">
    <source>
        <dbReference type="EMBL" id="MCE7509578.1"/>
    </source>
</evidence>
<sequence length="318" mass="35999">MDPARDTFKTLSPEQLRRIRDDIRATKINVLLVGGTGVGKSSTINALFENDGLEATAKIGQSAKPETMDISHHEMGNLIIWDTPGLGDSPEKDRKHQNEIISLLQKKDDKGQPLIDLIFLILDAGSRDFSSAFTLIKDIILPNLHHADRDRLLIGLNQADQAMKGHYWDRVNNRPEDNLIERLEELVKTVKDRIKADTDLNVEPIYYSAGCVMDGEVLSHPYNLQKLLSFIMDRLPKKKRAAIASHINEDEKNFEINDDKENYREKVEKSIFSSLLGYIKEVSLEVFQQVKEIATDPDNIKTALTLAARFLGNIARKK</sequence>
<dbReference type="EMBL" id="JAJVKT010000015">
    <property type="protein sequence ID" value="MCE7509578.1"/>
    <property type="molecule type" value="Genomic_DNA"/>
</dbReference>
<dbReference type="AlphaFoldDB" id="A0A9Q3ZDA7"/>
<proteinExistence type="predicted"/>
<organism evidence="2 3">
    <name type="scientific">Alloalcanivorax xenomutans</name>
    <dbReference type="NCBI Taxonomy" id="1094342"/>
    <lineage>
        <taxon>Bacteria</taxon>
        <taxon>Pseudomonadati</taxon>
        <taxon>Pseudomonadota</taxon>
        <taxon>Gammaproteobacteria</taxon>
        <taxon>Oceanospirillales</taxon>
        <taxon>Alcanivoracaceae</taxon>
        <taxon>Alloalcanivorax</taxon>
    </lineage>
</organism>
<evidence type="ECO:0000313" key="3">
    <source>
        <dbReference type="Proteomes" id="UP001107961"/>
    </source>
</evidence>
<dbReference type="InterPro" id="IPR027417">
    <property type="entry name" value="P-loop_NTPase"/>
</dbReference>
<keyword evidence="3" id="KW-1185">Reference proteome</keyword>
<gene>
    <name evidence="2" type="ORF">LZG35_13085</name>
</gene>
<accession>A0A9Q3ZDA7</accession>
<dbReference type="Gene3D" id="3.40.50.300">
    <property type="entry name" value="P-loop containing nucleotide triphosphate hydrolases"/>
    <property type="match status" value="1"/>
</dbReference>
<dbReference type="Pfam" id="PF01926">
    <property type="entry name" value="MMR_HSR1"/>
    <property type="match status" value="1"/>
</dbReference>
<dbReference type="InterPro" id="IPR006073">
    <property type="entry name" value="GTP-bd"/>
</dbReference>
<feature type="domain" description="G" evidence="1">
    <location>
        <begin position="30"/>
        <end position="126"/>
    </location>
</feature>
<reference evidence="2" key="1">
    <citation type="submission" date="2022-01" db="EMBL/GenBank/DDBJ databases">
        <authorList>
            <person name="Karlyshev A.V."/>
            <person name="Jaspars M."/>
        </authorList>
    </citation>
    <scope>NUCLEOTIDE SEQUENCE</scope>
    <source>
        <strain evidence="2">AGSA3-2</strain>
    </source>
</reference>
<evidence type="ECO:0000259" key="1">
    <source>
        <dbReference type="Pfam" id="PF01926"/>
    </source>
</evidence>
<dbReference type="RefSeq" id="WP_233925923.1">
    <property type="nucleotide sequence ID" value="NZ_JAJVKT010000015.1"/>
</dbReference>
<dbReference type="SUPFAM" id="SSF52540">
    <property type="entry name" value="P-loop containing nucleoside triphosphate hydrolases"/>
    <property type="match status" value="1"/>
</dbReference>
<protein>
    <submittedName>
        <fullName evidence="2">50S ribosome-binding GTPase</fullName>
    </submittedName>
</protein>
<dbReference type="GO" id="GO:0005525">
    <property type="term" value="F:GTP binding"/>
    <property type="evidence" value="ECO:0007669"/>
    <property type="project" value="InterPro"/>
</dbReference>
<name>A0A9Q3ZDA7_9GAMM</name>